<gene>
    <name evidence="1" type="ORF">SETTUDRAFT_27505</name>
</gene>
<dbReference type="EMBL" id="KB908548">
    <property type="protein sequence ID" value="EOA88039.1"/>
    <property type="molecule type" value="Genomic_DNA"/>
</dbReference>
<evidence type="ECO:0008006" key="3">
    <source>
        <dbReference type="Google" id="ProtNLM"/>
    </source>
</evidence>
<reference evidence="1 2" key="2">
    <citation type="journal article" date="2013" name="PLoS Genet.">
        <title>Comparative genome structure, secondary metabolite, and effector coding capacity across Cochliobolus pathogens.</title>
        <authorList>
            <person name="Condon B.J."/>
            <person name="Leng Y."/>
            <person name="Wu D."/>
            <person name="Bushley K.E."/>
            <person name="Ohm R.A."/>
            <person name="Otillar R."/>
            <person name="Martin J."/>
            <person name="Schackwitz W."/>
            <person name="Grimwood J."/>
            <person name="MohdZainudin N."/>
            <person name="Xue C."/>
            <person name="Wang R."/>
            <person name="Manning V.A."/>
            <person name="Dhillon B."/>
            <person name="Tu Z.J."/>
            <person name="Steffenson B.J."/>
            <person name="Salamov A."/>
            <person name="Sun H."/>
            <person name="Lowry S."/>
            <person name="LaButti K."/>
            <person name="Han J."/>
            <person name="Copeland A."/>
            <person name="Lindquist E."/>
            <person name="Barry K."/>
            <person name="Schmutz J."/>
            <person name="Baker S.E."/>
            <person name="Ciuffetti L.M."/>
            <person name="Grigoriev I.V."/>
            <person name="Zhong S."/>
            <person name="Turgeon B.G."/>
        </authorList>
    </citation>
    <scope>NUCLEOTIDE SEQUENCE [LARGE SCALE GENOMIC DNA]</scope>
    <source>
        <strain evidence="2">28A</strain>
    </source>
</reference>
<dbReference type="HOGENOM" id="CLU_1595578_0_0_1"/>
<protein>
    <recommendedName>
        <fullName evidence="3">Berberine/berberine-like domain-containing protein</fullName>
    </recommendedName>
</protein>
<dbReference type="OrthoDB" id="2151789at2759"/>
<sequence length="167" mass="18401">MKFTKGIVYATLATAVGVSAHEPFEAPNFNLTQALIKNDINISAIPELSAMQKKGGNALGLYPEHGPYVHVLVYMAWNHSSNEAAMMEAAEEYVRTSKNMARNLGVDNDYHYMPYSSGYQPVIAGYGAENMARLDAVSRRYDPSRVFQTLQPGYFKLSGKAPFGVIV</sequence>
<evidence type="ECO:0000313" key="2">
    <source>
        <dbReference type="Proteomes" id="UP000016935"/>
    </source>
</evidence>
<organism evidence="1 2">
    <name type="scientific">Exserohilum turcicum (strain 28A)</name>
    <name type="common">Northern leaf blight fungus</name>
    <name type="synonym">Setosphaeria turcica</name>
    <dbReference type="NCBI Taxonomy" id="671987"/>
    <lineage>
        <taxon>Eukaryota</taxon>
        <taxon>Fungi</taxon>
        <taxon>Dikarya</taxon>
        <taxon>Ascomycota</taxon>
        <taxon>Pezizomycotina</taxon>
        <taxon>Dothideomycetes</taxon>
        <taxon>Pleosporomycetidae</taxon>
        <taxon>Pleosporales</taxon>
        <taxon>Pleosporineae</taxon>
        <taxon>Pleosporaceae</taxon>
        <taxon>Exserohilum</taxon>
    </lineage>
</organism>
<dbReference type="AlphaFoldDB" id="R0KFE6"/>
<name>R0KFE6_EXST2</name>
<dbReference type="GeneID" id="19403135"/>
<reference evidence="1 2" key="1">
    <citation type="journal article" date="2012" name="PLoS Pathog.">
        <title>Diverse lifestyles and strategies of plant pathogenesis encoded in the genomes of eighteen Dothideomycetes fungi.</title>
        <authorList>
            <person name="Ohm R.A."/>
            <person name="Feau N."/>
            <person name="Henrissat B."/>
            <person name="Schoch C.L."/>
            <person name="Horwitz B.A."/>
            <person name="Barry K.W."/>
            <person name="Condon B.J."/>
            <person name="Copeland A.C."/>
            <person name="Dhillon B."/>
            <person name="Glaser F."/>
            <person name="Hesse C.N."/>
            <person name="Kosti I."/>
            <person name="LaButti K."/>
            <person name="Lindquist E.A."/>
            <person name="Lucas S."/>
            <person name="Salamov A.A."/>
            <person name="Bradshaw R.E."/>
            <person name="Ciuffetti L."/>
            <person name="Hamelin R.C."/>
            <person name="Kema G.H.J."/>
            <person name="Lawrence C."/>
            <person name="Scott J.A."/>
            <person name="Spatafora J.W."/>
            <person name="Turgeon B.G."/>
            <person name="de Wit P.J.G.M."/>
            <person name="Zhong S."/>
            <person name="Goodwin S.B."/>
            <person name="Grigoriev I.V."/>
        </authorList>
    </citation>
    <scope>NUCLEOTIDE SEQUENCE [LARGE SCALE GENOMIC DNA]</scope>
    <source>
        <strain evidence="2">28A</strain>
    </source>
</reference>
<keyword evidence="2" id="KW-1185">Reference proteome</keyword>
<dbReference type="STRING" id="671987.R0KFE6"/>
<dbReference type="Proteomes" id="UP000016935">
    <property type="component" value="Unassembled WGS sequence"/>
</dbReference>
<accession>R0KFE6</accession>
<dbReference type="RefSeq" id="XP_008024039.1">
    <property type="nucleotide sequence ID" value="XM_008025848.1"/>
</dbReference>
<evidence type="ECO:0000313" key="1">
    <source>
        <dbReference type="EMBL" id="EOA88039.1"/>
    </source>
</evidence>
<proteinExistence type="predicted"/>